<dbReference type="EMBL" id="BLSC01000285">
    <property type="protein sequence ID" value="GFP38030.1"/>
    <property type="molecule type" value="Genomic_DNA"/>
</dbReference>
<accession>A0A6V8Q0P9</accession>
<evidence type="ECO:0000313" key="3">
    <source>
        <dbReference type="Proteomes" id="UP000561271"/>
    </source>
</evidence>
<reference evidence="2 3" key="1">
    <citation type="journal article" date="2020" name="Front. Microbiol.">
        <title>Single-cell genomics of novel Actinobacteria with the Wood-Ljungdahl pathway discovered in a serpentinizing system.</title>
        <authorList>
            <person name="Merino N."/>
            <person name="Kawai M."/>
            <person name="Boyd E.S."/>
            <person name="Colman D.R."/>
            <person name="McGlynn S.E."/>
            <person name="Nealson K.H."/>
            <person name="Kurokawa K."/>
            <person name="Hongoh Y."/>
        </authorList>
    </citation>
    <scope>NUCLEOTIDE SEQUENCE [LARGE SCALE GENOMIC DNA]</scope>
    <source>
        <strain evidence="2 3">S44</strain>
    </source>
</reference>
<comment type="caution">
    <text evidence="2">The sequence shown here is derived from an EMBL/GenBank/DDBJ whole genome shotgun (WGS) entry which is preliminary data.</text>
</comment>
<feature type="non-terminal residue" evidence="2">
    <location>
        <position position="1"/>
    </location>
</feature>
<organism evidence="2 3">
    <name type="scientific">Candidatus Hakubella thermalkaliphila</name>
    <dbReference type="NCBI Taxonomy" id="2754717"/>
    <lineage>
        <taxon>Bacteria</taxon>
        <taxon>Bacillati</taxon>
        <taxon>Actinomycetota</taxon>
        <taxon>Actinomycetota incertae sedis</taxon>
        <taxon>Candidatus Hakubellales</taxon>
        <taxon>Candidatus Hakubellaceae</taxon>
        <taxon>Candidatus Hakubella</taxon>
    </lineage>
</organism>
<protein>
    <submittedName>
        <fullName evidence="2">Uncharacterized protein</fullName>
    </submittedName>
</protein>
<evidence type="ECO:0000256" key="1">
    <source>
        <dbReference type="SAM" id="MobiDB-lite"/>
    </source>
</evidence>
<evidence type="ECO:0000313" key="2">
    <source>
        <dbReference type="EMBL" id="GFP38030.1"/>
    </source>
</evidence>
<proteinExistence type="predicted"/>
<feature type="compositionally biased region" description="Basic and acidic residues" evidence="1">
    <location>
        <begin position="1"/>
        <end position="28"/>
    </location>
</feature>
<sequence>SARETTDKLSEDSRDSRGIFAKPGRDNQECLLGRS</sequence>
<feature type="region of interest" description="Disordered" evidence="1">
    <location>
        <begin position="1"/>
        <end position="35"/>
    </location>
</feature>
<dbReference type="Proteomes" id="UP000561271">
    <property type="component" value="Unassembled WGS sequence"/>
</dbReference>
<name>A0A6V8Q0P9_9ACTN</name>
<gene>
    <name evidence="2" type="ORF">HKBW3S44_01710</name>
</gene>
<dbReference type="AlphaFoldDB" id="A0A6V8Q0P9"/>